<evidence type="ECO:0000256" key="2">
    <source>
        <dbReference type="ARBA" id="ARBA00023002"/>
    </source>
</evidence>
<dbReference type="NCBIfam" id="NF009386">
    <property type="entry name" value="PRK12745.1"/>
    <property type="match status" value="1"/>
</dbReference>
<organism evidence="4 5">
    <name type="scientific">Tautonia sociabilis</name>
    <dbReference type="NCBI Taxonomy" id="2080755"/>
    <lineage>
        <taxon>Bacteria</taxon>
        <taxon>Pseudomonadati</taxon>
        <taxon>Planctomycetota</taxon>
        <taxon>Planctomycetia</taxon>
        <taxon>Isosphaerales</taxon>
        <taxon>Isosphaeraceae</taxon>
        <taxon>Tautonia</taxon>
    </lineage>
</organism>
<dbReference type="InterPro" id="IPR002347">
    <property type="entry name" value="SDR_fam"/>
</dbReference>
<keyword evidence="5" id="KW-1185">Reference proteome</keyword>
<evidence type="ECO:0000313" key="5">
    <source>
        <dbReference type="Proteomes" id="UP000280296"/>
    </source>
</evidence>
<dbReference type="PANTHER" id="PTHR43639">
    <property type="entry name" value="OXIDOREDUCTASE, SHORT-CHAIN DEHYDROGENASE/REDUCTASE FAMILY (AFU_ORTHOLOGUE AFUA_5G02870)"/>
    <property type="match status" value="1"/>
</dbReference>
<dbReference type="PROSITE" id="PS00061">
    <property type="entry name" value="ADH_SHORT"/>
    <property type="match status" value="1"/>
</dbReference>
<dbReference type="InterPro" id="IPR036291">
    <property type="entry name" value="NAD(P)-bd_dom_sf"/>
</dbReference>
<dbReference type="Pfam" id="PF13561">
    <property type="entry name" value="adh_short_C2"/>
    <property type="match status" value="1"/>
</dbReference>
<dbReference type="EMBL" id="RYZH01000005">
    <property type="protein sequence ID" value="RUL89098.1"/>
    <property type="molecule type" value="Genomic_DNA"/>
</dbReference>
<dbReference type="Proteomes" id="UP000280296">
    <property type="component" value="Unassembled WGS sequence"/>
</dbReference>
<protein>
    <submittedName>
        <fullName evidence="4">3-ketoacyl-ACP reductase</fullName>
    </submittedName>
</protein>
<dbReference type="PANTHER" id="PTHR43639:SF1">
    <property type="entry name" value="SHORT-CHAIN DEHYDROGENASE_REDUCTASE FAMILY PROTEIN"/>
    <property type="match status" value="1"/>
</dbReference>
<evidence type="ECO:0000259" key="3">
    <source>
        <dbReference type="SMART" id="SM00822"/>
    </source>
</evidence>
<dbReference type="PRINTS" id="PR00080">
    <property type="entry name" value="SDRFAMILY"/>
</dbReference>
<name>A0A432MQ07_9BACT</name>
<keyword evidence="2" id="KW-0560">Oxidoreductase</keyword>
<dbReference type="InterPro" id="IPR057326">
    <property type="entry name" value="KR_dom"/>
</dbReference>
<dbReference type="GO" id="GO:0016491">
    <property type="term" value="F:oxidoreductase activity"/>
    <property type="evidence" value="ECO:0007669"/>
    <property type="project" value="UniProtKB-KW"/>
</dbReference>
<reference evidence="4 5" key="2">
    <citation type="submission" date="2019-01" db="EMBL/GenBank/DDBJ databases">
        <title>Tautonia sociabilis, a novel thermotolerant planctomycete of Isosphaeraceae family, isolated from a 4000 m deep subterranean habitat.</title>
        <authorList>
            <person name="Kovaleva O.L."/>
            <person name="Elcheninov A.G."/>
            <person name="Van Heerden E."/>
            <person name="Toshchakov S.V."/>
            <person name="Novikov A."/>
            <person name="Bonch-Osmolovskaya E.A."/>
            <person name="Kublanov I.V."/>
        </authorList>
    </citation>
    <scope>NUCLEOTIDE SEQUENCE [LARGE SCALE GENOMIC DNA]</scope>
    <source>
        <strain evidence="4 5">GM2012</strain>
    </source>
</reference>
<dbReference type="OrthoDB" id="9803333at2"/>
<dbReference type="FunFam" id="3.40.50.720:FF:000084">
    <property type="entry name" value="Short-chain dehydrogenase reductase"/>
    <property type="match status" value="1"/>
</dbReference>
<accession>A0A432MQ07</accession>
<sequence length="260" mass="27443">MMGTDRVALVTGGGRGIGRGIVAALARDGVSVVVNYRSDSAAAEEACREAERLGAPRAIALRADLAELDEGRGLVDRTLEAFGRIDVLVNNAGVAPQRRADLLETAPESWDRVLGINLKGPFFLSQHAASAMIAPGHPRGDVPPMIVFITSVSSTFASVNRPEYCVSKAGLSMVAQLFAARLADEGVLVFEVRPGIIATDMTAGVKEAYDRRIADGLSPTRRWGAPEDVGRVVSALSSGAFGFSTGQVVYVDGGLHLRRL</sequence>
<gene>
    <name evidence="4" type="ORF">TsocGM_03980</name>
</gene>
<dbReference type="SUPFAM" id="SSF51735">
    <property type="entry name" value="NAD(P)-binding Rossmann-fold domains"/>
    <property type="match status" value="1"/>
</dbReference>
<dbReference type="SMART" id="SM00822">
    <property type="entry name" value="PKS_KR"/>
    <property type="match status" value="1"/>
</dbReference>
<dbReference type="PRINTS" id="PR00081">
    <property type="entry name" value="GDHRDH"/>
</dbReference>
<dbReference type="Gene3D" id="3.40.50.720">
    <property type="entry name" value="NAD(P)-binding Rossmann-like Domain"/>
    <property type="match status" value="1"/>
</dbReference>
<dbReference type="InterPro" id="IPR020904">
    <property type="entry name" value="Sc_DH/Rdtase_CS"/>
</dbReference>
<reference evidence="4 5" key="1">
    <citation type="submission" date="2018-12" db="EMBL/GenBank/DDBJ databases">
        <authorList>
            <person name="Toschakov S.V."/>
        </authorList>
    </citation>
    <scope>NUCLEOTIDE SEQUENCE [LARGE SCALE GENOMIC DNA]</scope>
    <source>
        <strain evidence="4 5">GM2012</strain>
    </source>
</reference>
<comment type="caution">
    <text evidence="4">The sequence shown here is derived from an EMBL/GenBank/DDBJ whole genome shotgun (WGS) entry which is preliminary data.</text>
</comment>
<dbReference type="AlphaFoldDB" id="A0A432MQ07"/>
<evidence type="ECO:0000256" key="1">
    <source>
        <dbReference type="ARBA" id="ARBA00006484"/>
    </source>
</evidence>
<comment type="similarity">
    <text evidence="1">Belongs to the short-chain dehydrogenases/reductases (SDR) family.</text>
</comment>
<evidence type="ECO:0000313" key="4">
    <source>
        <dbReference type="EMBL" id="RUL89098.1"/>
    </source>
</evidence>
<feature type="domain" description="Ketoreductase" evidence="3">
    <location>
        <begin position="6"/>
        <end position="208"/>
    </location>
</feature>
<proteinExistence type="inferred from homology"/>